<dbReference type="OrthoDB" id="132335at85009"/>
<evidence type="ECO:0000313" key="2">
    <source>
        <dbReference type="EMBL" id="ANH38357.1"/>
    </source>
</evidence>
<dbReference type="EMBL" id="CP015079">
    <property type="protein sequence ID" value="ANH38357.1"/>
    <property type="molecule type" value="Genomic_DNA"/>
</dbReference>
<keyword evidence="1" id="KW-1133">Transmembrane helix</keyword>
<feature type="transmembrane region" description="Helical" evidence="1">
    <location>
        <begin position="112"/>
        <end position="132"/>
    </location>
</feature>
<feature type="transmembrane region" description="Helical" evidence="1">
    <location>
        <begin position="7"/>
        <end position="27"/>
    </location>
</feature>
<evidence type="ECO:0000313" key="3">
    <source>
        <dbReference type="Proteomes" id="UP000077868"/>
    </source>
</evidence>
<keyword evidence="3" id="KW-1185">Reference proteome</keyword>
<keyword evidence="1" id="KW-0812">Transmembrane</keyword>
<dbReference type="AlphaFoldDB" id="A0A1A9GJ59"/>
<dbReference type="PATRIC" id="fig|1300347.3.peg.1928"/>
<protein>
    <submittedName>
        <fullName evidence="2">Uncharacterized protein</fullName>
    </submittedName>
</protein>
<dbReference type="KEGG" id="ndk:I601_1927"/>
<accession>A0A1A9GJ59</accession>
<proteinExistence type="predicted"/>
<reference evidence="2 3" key="1">
    <citation type="submission" date="2016-03" db="EMBL/GenBank/DDBJ databases">
        <title>Complete genome sequence of a soil Actinobacterium, Nocardioides dokdonensis FR1436.</title>
        <authorList>
            <person name="Kwon S.-K."/>
            <person name="Kim K."/>
            <person name="Kim J.F."/>
        </authorList>
    </citation>
    <scope>NUCLEOTIDE SEQUENCE [LARGE SCALE GENOMIC DNA]</scope>
    <source>
        <strain evidence="2 3">FR1436</strain>
    </source>
</reference>
<sequence>MSRNVRNVLVGVGYVWFLLMGVGLVSLGDFGPVLAGSFLLLLAVGGFVMVGIDVWVPRRRPAVRVGTAPSGAAATVFPYSRAQVLMSGVGMTVYIVWSAVGAVLSAREGYPVGAWLLALTGLGLVVPMVPLLRGRIAVGGLYVTTVGLELRQEGAGWSVPWEDVTGVVPHEPVPVLVSAPPKRHDTTTRMWRREPRTGPGMVVIDTRYLAGGPGVVAAVIGKCLVHPGQRARMGDMYVVSEINALTTT</sequence>
<evidence type="ECO:0000256" key="1">
    <source>
        <dbReference type="SAM" id="Phobius"/>
    </source>
</evidence>
<gene>
    <name evidence="2" type="ORF">I601_1927</name>
</gene>
<organism evidence="2 3">
    <name type="scientific">Nocardioides dokdonensis FR1436</name>
    <dbReference type="NCBI Taxonomy" id="1300347"/>
    <lineage>
        <taxon>Bacteria</taxon>
        <taxon>Bacillati</taxon>
        <taxon>Actinomycetota</taxon>
        <taxon>Actinomycetes</taxon>
        <taxon>Propionibacteriales</taxon>
        <taxon>Nocardioidaceae</taxon>
        <taxon>Nocardioides</taxon>
    </lineage>
</organism>
<dbReference type="STRING" id="1300347.I601_1927"/>
<feature type="transmembrane region" description="Helical" evidence="1">
    <location>
        <begin position="84"/>
        <end position="106"/>
    </location>
</feature>
<name>A0A1A9GJ59_9ACTN</name>
<feature type="transmembrane region" description="Helical" evidence="1">
    <location>
        <begin position="33"/>
        <end position="56"/>
    </location>
</feature>
<dbReference type="Proteomes" id="UP000077868">
    <property type="component" value="Chromosome"/>
</dbReference>
<keyword evidence="1" id="KW-0472">Membrane</keyword>
<dbReference type="RefSeq" id="WP_157520011.1">
    <property type="nucleotide sequence ID" value="NZ_CP015079.1"/>
</dbReference>